<evidence type="ECO:0000259" key="1">
    <source>
        <dbReference type="SMART" id="SM00327"/>
    </source>
</evidence>
<evidence type="ECO:0000313" key="2">
    <source>
        <dbReference type="EMBL" id="ETV93968.1"/>
    </source>
</evidence>
<dbReference type="Pfam" id="PF07002">
    <property type="entry name" value="Copine"/>
    <property type="match status" value="1"/>
</dbReference>
<reference evidence="2" key="1">
    <citation type="submission" date="2013-12" db="EMBL/GenBank/DDBJ databases">
        <title>The Genome Sequence of Aphanomyces invadans NJM9701.</title>
        <authorList>
            <consortium name="The Broad Institute Genomics Platform"/>
            <person name="Russ C."/>
            <person name="Tyler B."/>
            <person name="van West P."/>
            <person name="Dieguez-Uribeondo J."/>
            <person name="Young S.K."/>
            <person name="Zeng Q."/>
            <person name="Gargeya S."/>
            <person name="Fitzgerald M."/>
            <person name="Abouelleil A."/>
            <person name="Alvarado L."/>
            <person name="Chapman S.B."/>
            <person name="Gainer-Dewar J."/>
            <person name="Goldberg J."/>
            <person name="Griggs A."/>
            <person name="Gujja S."/>
            <person name="Hansen M."/>
            <person name="Howarth C."/>
            <person name="Imamovic A."/>
            <person name="Ireland A."/>
            <person name="Larimer J."/>
            <person name="McCowan C."/>
            <person name="Murphy C."/>
            <person name="Pearson M."/>
            <person name="Poon T.W."/>
            <person name="Priest M."/>
            <person name="Roberts A."/>
            <person name="Saif S."/>
            <person name="Shea T."/>
            <person name="Sykes S."/>
            <person name="Wortman J."/>
            <person name="Nusbaum C."/>
            <person name="Birren B."/>
        </authorList>
    </citation>
    <scope>NUCLEOTIDE SEQUENCE [LARGE SCALE GENOMIC DNA]</scope>
    <source>
        <strain evidence="2">NJM9701</strain>
    </source>
</reference>
<dbReference type="InterPro" id="IPR052079">
    <property type="entry name" value="E3_ligase/Copine_domain"/>
</dbReference>
<name>A0A024TIU9_9STRA</name>
<dbReference type="STRING" id="157072.A0A024TIU9"/>
<dbReference type="GeneID" id="20089349"/>
<dbReference type="GO" id="GO:0016567">
    <property type="term" value="P:protein ubiquitination"/>
    <property type="evidence" value="ECO:0007669"/>
    <property type="project" value="TreeGrafter"/>
</dbReference>
<dbReference type="OrthoDB" id="5855668at2759"/>
<dbReference type="Gene3D" id="3.40.50.410">
    <property type="entry name" value="von Willebrand factor, type A domain"/>
    <property type="match status" value="1"/>
</dbReference>
<dbReference type="PANTHER" id="PTHR45751:SF11">
    <property type="entry name" value="COPINE FAMILY PROTEIN 2"/>
    <property type="match status" value="1"/>
</dbReference>
<dbReference type="GO" id="GO:0005634">
    <property type="term" value="C:nucleus"/>
    <property type="evidence" value="ECO:0007669"/>
    <property type="project" value="TreeGrafter"/>
</dbReference>
<gene>
    <name evidence="2" type="ORF">H310_12299</name>
</gene>
<dbReference type="AlphaFoldDB" id="A0A024TIU9"/>
<organism evidence="2">
    <name type="scientific">Aphanomyces invadans</name>
    <dbReference type="NCBI Taxonomy" id="157072"/>
    <lineage>
        <taxon>Eukaryota</taxon>
        <taxon>Sar</taxon>
        <taxon>Stramenopiles</taxon>
        <taxon>Oomycota</taxon>
        <taxon>Saprolegniomycetes</taxon>
        <taxon>Saprolegniales</taxon>
        <taxon>Verrucalvaceae</taxon>
        <taxon>Aphanomyces</taxon>
    </lineage>
</organism>
<proteinExistence type="predicted"/>
<dbReference type="VEuPathDB" id="FungiDB:H310_12299"/>
<protein>
    <recommendedName>
        <fullName evidence="1">VWFA domain-containing protein</fullName>
    </recommendedName>
</protein>
<dbReference type="SMART" id="SM00327">
    <property type="entry name" value="VWA"/>
    <property type="match status" value="1"/>
</dbReference>
<dbReference type="InterPro" id="IPR002035">
    <property type="entry name" value="VWF_A"/>
</dbReference>
<dbReference type="PANTHER" id="PTHR45751">
    <property type="entry name" value="COPINE FAMILY PROTEIN 1"/>
    <property type="match status" value="1"/>
</dbReference>
<feature type="domain" description="VWFA" evidence="1">
    <location>
        <begin position="42"/>
        <end position="239"/>
    </location>
</feature>
<dbReference type="RefSeq" id="XP_008877528.1">
    <property type="nucleotide sequence ID" value="XM_008879306.1"/>
</dbReference>
<dbReference type="EMBL" id="KI913988">
    <property type="protein sequence ID" value="ETV93968.1"/>
    <property type="molecule type" value="Genomic_DNA"/>
</dbReference>
<dbReference type="GO" id="GO:0004842">
    <property type="term" value="F:ubiquitin-protein transferase activity"/>
    <property type="evidence" value="ECO:0007669"/>
    <property type="project" value="TreeGrafter"/>
</dbReference>
<dbReference type="InterPro" id="IPR010734">
    <property type="entry name" value="Copine_C"/>
</dbReference>
<accession>A0A024TIU9</accession>
<dbReference type="SUPFAM" id="SSF53300">
    <property type="entry name" value="vWA-like"/>
    <property type="match status" value="1"/>
</dbReference>
<dbReference type="InterPro" id="IPR036465">
    <property type="entry name" value="vWFA_dom_sf"/>
</dbReference>
<dbReference type="eggNOG" id="KOG1327">
    <property type="taxonomic scope" value="Eukaryota"/>
</dbReference>
<sequence>MGQLFSAFVDPDAPSSTFSTFADKYETFEELQHALRHAGLESSNLVVAIDFTKSNQWSGARSFNGKCLHDIDPTGATVNPYQSVIHIMGRSLEAFDDDKLIPVLGFGDATTGSAGFFNLGIDGAPCRGFDEVLHRYAQVTPTLQLSGPTNFAPVIYETIRIVQSTRQYHILVIIADGQVTNEKETRDAIVAASNHPISIVMVGVGDGPWDMMEEFDDQLPRRRFDNFQFVEYTKVLRLNQRAPEVGFATAALMEIPDQFKTIKKLGLL</sequence>